<name>A0A084JIZ9_9CLOT</name>
<protein>
    <recommendedName>
        <fullName evidence="3">Alcohol acetyltransferase</fullName>
    </recommendedName>
</protein>
<evidence type="ECO:0008006" key="3">
    <source>
        <dbReference type="Google" id="ProtNLM"/>
    </source>
</evidence>
<dbReference type="InterPro" id="IPR052058">
    <property type="entry name" value="Alcohol_O-acetyltransferase"/>
</dbReference>
<evidence type="ECO:0000313" key="2">
    <source>
        <dbReference type="Proteomes" id="UP000028542"/>
    </source>
</evidence>
<dbReference type="EMBL" id="JPMD01000001">
    <property type="protein sequence ID" value="KEZ88933.1"/>
    <property type="molecule type" value="Genomic_DNA"/>
</dbReference>
<proteinExistence type="predicted"/>
<evidence type="ECO:0000313" key="1">
    <source>
        <dbReference type="EMBL" id="KEZ88933.1"/>
    </source>
</evidence>
<dbReference type="PANTHER" id="PTHR28037:SF1">
    <property type="entry name" value="ALCOHOL O-ACETYLTRANSFERASE 1-RELATED"/>
    <property type="match status" value="1"/>
</dbReference>
<organism evidence="1 2">
    <name type="scientific">Clostridium sulfidigenes</name>
    <dbReference type="NCBI Taxonomy" id="318464"/>
    <lineage>
        <taxon>Bacteria</taxon>
        <taxon>Bacillati</taxon>
        <taxon>Bacillota</taxon>
        <taxon>Clostridia</taxon>
        <taxon>Eubacteriales</taxon>
        <taxon>Clostridiaceae</taxon>
        <taxon>Clostridium</taxon>
    </lineage>
</organism>
<dbReference type="SUPFAM" id="SSF52777">
    <property type="entry name" value="CoA-dependent acyltransferases"/>
    <property type="match status" value="1"/>
</dbReference>
<dbReference type="eggNOG" id="COG4908">
    <property type="taxonomic scope" value="Bacteria"/>
</dbReference>
<gene>
    <name evidence="1" type="ORF">IO99_01910</name>
</gene>
<keyword evidence="2" id="KW-1185">Reference proteome</keyword>
<dbReference type="PANTHER" id="PTHR28037">
    <property type="entry name" value="ALCOHOL O-ACETYLTRANSFERASE 1-RELATED"/>
    <property type="match status" value="1"/>
</dbReference>
<dbReference type="AlphaFoldDB" id="A0A084JIZ9"/>
<accession>A0A084JIZ9</accession>
<dbReference type="Proteomes" id="UP000028542">
    <property type="component" value="Unassembled WGS sequence"/>
</dbReference>
<comment type="caution">
    <text evidence="1">The sequence shown here is derived from an EMBL/GenBank/DDBJ whole genome shotgun (WGS) entry which is preliminary data.</text>
</comment>
<sequence>MNKKSHQTKWRRLDNTAKIFPVIANENLSNVFRVSVTLKGDVVPEILQQALEEVLPWFDGFNVRLRRGFFWYYFETNKKMPIVEKEATYPCKYIDPRSNQQFLFRVSYYEKRINLEVFHAITDGMGAINFLKELTYHYVELLKIKDSSKKVTRRPSSECILDTEDSYLKNYKRLAKKPYSTKKAYQLKGEVLYLDTVSVIHGYVDLAGLKSKCKEKGVSITRYLLALLIWCIYEEYLNKQKYEDPISINLPINLRSFFDSTTTMNFFAVTAIEFLSDGKEHSFEDILFMVNKQMDENITKEKLEETISYNVSNEKKPLVRFAPLVLKYIALQLVYGRISRGNTMTLSNLGYIKVLPEFEEYIENFHFIIGVSKKQKMKCGVCSYKDKVVVTFSSVLGDTYLQRAFFRALTKEGIGVTIESNGVLNEKV</sequence>
<reference evidence="1 2" key="1">
    <citation type="submission" date="2014-07" db="EMBL/GenBank/DDBJ databases">
        <title>Draft genome of Clostridium sulfidigenes 113A isolated from sediments associated with methane hydrate from Krishna Godavari basin.</title>
        <authorList>
            <person name="Honkalas V.S."/>
            <person name="Dabir A.P."/>
            <person name="Arora P."/>
            <person name="Dhakephalkar P.K."/>
        </authorList>
    </citation>
    <scope>NUCLEOTIDE SEQUENCE [LARGE SCALE GENOMIC DNA]</scope>
    <source>
        <strain evidence="1 2">113A</strain>
    </source>
</reference>
<dbReference type="STRING" id="318464.IO99_01910"/>
<dbReference type="RefSeq" id="WP_035129436.1">
    <property type="nucleotide sequence ID" value="NZ_JPMD01000001.1"/>
</dbReference>